<keyword evidence="8" id="KW-0238">DNA-binding</keyword>
<gene>
    <name evidence="14" type="ORF">AALO_G00259010</name>
</gene>
<feature type="region of interest" description="Disordered" evidence="12">
    <location>
        <begin position="836"/>
        <end position="880"/>
    </location>
</feature>
<dbReference type="PANTHER" id="PTHR45925">
    <property type="entry name" value="ZINC FINGER PROTEIN"/>
    <property type="match status" value="1"/>
</dbReference>
<evidence type="ECO:0000256" key="9">
    <source>
        <dbReference type="ARBA" id="ARBA00023163"/>
    </source>
</evidence>
<evidence type="ECO:0000256" key="7">
    <source>
        <dbReference type="ARBA" id="ARBA00023015"/>
    </source>
</evidence>
<feature type="compositionally biased region" description="Low complexity" evidence="12">
    <location>
        <begin position="759"/>
        <end position="783"/>
    </location>
</feature>
<dbReference type="InterPro" id="IPR051967">
    <property type="entry name" value="Krueppel_C2H2-ZF"/>
</dbReference>
<name>A0AAV6FUJ0_9TELE</name>
<keyword evidence="15" id="KW-1185">Reference proteome</keyword>
<dbReference type="InterPro" id="IPR013087">
    <property type="entry name" value="Znf_C2H2_type"/>
</dbReference>
<proteinExistence type="inferred from homology"/>
<dbReference type="SUPFAM" id="SSF57667">
    <property type="entry name" value="beta-beta-alpha zinc fingers"/>
    <property type="match status" value="4"/>
</dbReference>
<feature type="domain" description="C2H2-type" evidence="13">
    <location>
        <begin position="959"/>
        <end position="982"/>
    </location>
</feature>
<sequence>MEVEGHLTTNDSQAKPSTHACDLCGRTFPFLSALTKHMLKHAKDKPVKGSTDAVKLESSLGQTSMEIQEQEEKEGQREEEVKKKEEEVMEGEEEEKEGGVPEEQEGCSSPTESTSACNRVVNGGGGEKDAVKSQRKGPGRKDRSEGNPCPLRQRTLRSQTEQDRGSAVPPEEEAPLACQLCGFKASSKEQLLSHEEKVHLPSDALASGEGSPDEGAPADGDLPPAGEYPCGQCDQVFTQAWFLKSHMKKHQGPLDHGCRICGRRFREPWFLRSHMKTHVIRAKPKAGNPEVPATINGVAQDETALVNDVCLYELCAKCGNFFQDRQSLWLHEQVHERVSGGRRDAEKENEPLPNNTSDSKTPTSKKAFLEFLNLREAGSTEKPPEESQVSRIPELDPISSYQAWQLATRGRVVEASEHSLGWEERLADADVAYDREKGEYVLLKQEKRKKQQLVAPSTSNTPSAAKKKRTSNNGATGAEENEHGSSGDVSPESHSDSEYRPTTTNSRRPSQNKTSECLECGKGFRSQQQMVIHMLIRHGGGSGFGAGMESSAPIFRDAAALSFLTNAAFRDQKPAGQTKDSADKKPSSDRHSAFKHSAGSSSSHQQGSASQSDSSEPGAASLILAGESTEGSSVLDPVKQPDGLVRHRCPFCTHSTLYPEVLWIHQRVAHKVNSSSTLAPKWALRNGFKGPRSTLEFRRRTGPPPFLEGKDCPALTETRKPRTQPPQPQSPAAASGSKTDRTSTSESSPSRSRGHPHKASSSSSTSTSASTPSSKPKTSGSTGSRKRPADASAASNPSGTPKKPSAHAPSPKTSSRAAASSLLPQEGLHFVLASQHGHEDQGKAPSTQCRDDSPATAPTSAADSSLQNSSGRAPDTLGGYPGDASQLDVLSFLKNCSPTELAALYHHWGLGTTAMLDQAGVARSLLQQMKYVCPVCGKSFSQPSHYRTHMRSHTGERPFRCRYCPYSASQKGNLKTHVQTVHRVTFDNTSYSEGRLRQEAQPEEDAAAHGPATAQDHLEAEAADSEGLSEGLG</sequence>
<keyword evidence="7" id="KW-0805">Transcription regulation</keyword>
<evidence type="ECO:0000256" key="3">
    <source>
        <dbReference type="ARBA" id="ARBA00022723"/>
    </source>
</evidence>
<reference evidence="14" key="1">
    <citation type="submission" date="2020-10" db="EMBL/GenBank/DDBJ databases">
        <title>Chromosome-scale genome assembly of the Allis shad, Alosa alosa.</title>
        <authorList>
            <person name="Margot Z."/>
            <person name="Christophe K."/>
            <person name="Cabau C."/>
            <person name="Louis A."/>
            <person name="Berthelot C."/>
            <person name="Parey E."/>
            <person name="Roest Crollius H."/>
            <person name="Montfort J."/>
            <person name="Robinson-Rechavi M."/>
            <person name="Bucao C."/>
            <person name="Bouchez O."/>
            <person name="Gislard M."/>
            <person name="Lluch J."/>
            <person name="Milhes M."/>
            <person name="Lampietro C."/>
            <person name="Lopez Roques C."/>
            <person name="Donnadieu C."/>
            <person name="Braasch I."/>
            <person name="Desvignes T."/>
            <person name="Postlethwait J."/>
            <person name="Bobe J."/>
            <person name="Guiguen Y."/>
        </authorList>
    </citation>
    <scope>NUCLEOTIDE SEQUENCE</scope>
    <source>
        <strain evidence="14">M-15738</strain>
        <tissue evidence="14">Blood</tissue>
    </source>
</reference>
<dbReference type="InterPro" id="IPR036236">
    <property type="entry name" value="Znf_C2H2_sf"/>
</dbReference>
<evidence type="ECO:0000256" key="12">
    <source>
        <dbReference type="SAM" id="MobiDB-lite"/>
    </source>
</evidence>
<feature type="region of interest" description="Disordered" evidence="12">
    <location>
        <begin position="444"/>
        <end position="520"/>
    </location>
</feature>
<dbReference type="Pfam" id="PF00096">
    <property type="entry name" value="zf-C2H2"/>
    <property type="match status" value="6"/>
</dbReference>
<dbReference type="SMART" id="SM00355">
    <property type="entry name" value="ZnF_C2H2"/>
    <property type="match status" value="9"/>
</dbReference>
<evidence type="ECO:0000313" key="14">
    <source>
        <dbReference type="EMBL" id="KAG5264875.1"/>
    </source>
</evidence>
<dbReference type="FunFam" id="3.30.160.60:FF:001673">
    <property type="entry name" value="Zinc finger protein 536"/>
    <property type="match status" value="1"/>
</dbReference>
<keyword evidence="4" id="KW-0677">Repeat</keyword>
<evidence type="ECO:0000259" key="13">
    <source>
        <dbReference type="PROSITE" id="PS50157"/>
    </source>
</evidence>
<feature type="compositionally biased region" description="Low complexity" evidence="12">
    <location>
        <begin position="595"/>
        <end position="615"/>
    </location>
</feature>
<comment type="caution">
    <text evidence="14">The sequence shown here is derived from an EMBL/GenBank/DDBJ whole genome shotgun (WGS) entry which is preliminary data.</text>
</comment>
<comment type="similarity">
    <text evidence="2">Belongs to the krueppel C2H2-type zinc-finger protein family.</text>
</comment>
<feature type="region of interest" description="Disordered" evidence="12">
    <location>
        <begin position="990"/>
        <end position="1033"/>
    </location>
</feature>
<feature type="compositionally biased region" description="Basic and acidic residues" evidence="12">
    <location>
        <begin position="338"/>
        <end position="350"/>
    </location>
</feature>
<evidence type="ECO:0000256" key="4">
    <source>
        <dbReference type="ARBA" id="ARBA00022737"/>
    </source>
</evidence>
<protein>
    <recommendedName>
        <fullName evidence="13">C2H2-type domain-containing protein</fullName>
    </recommendedName>
</protein>
<feature type="domain" description="C2H2-type" evidence="13">
    <location>
        <begin position="19"/>
        <end position="46"/>
    </location>
</feature>
<evidence type="ECO:0000256" key="1">
    <source>
        <dbReference type="ARBA" id="ARBA00004123"/>
    </source>
</evidence>
<feature type="domain" description="C2H2-type" evidence="13">
    <location>
        <begin position="256"/>
        <end position="278"/>
    </location>
</feature>
<evidence type="ECO:0000256" key="11">
    <source>
        <dbReference type="PROSITE-ProRule" id="PRU00042"/>
    </source>
</evidence>
<dbReference type="PROSITE" id="PS50157">
    <property type="entry name" value="ZINC_FINGER_C2H2_2"/>
    <property type="match status" value="7"/>
</dbReference>
<feature type="region of interest" description="Disordered" evidence="12">
    <location>
        <begin position="571"/>
        <end position="618"/>
    </location>
</feature>
<evidence type="ECO:0000256" key="6">
    <source>
        <dbReference type="ARBA" id="ARBA00022833"/>
    </source>
</evidence>
<feature type="compositionally biased region" description="Polar residues" evidence="12">
    <location>
        <begin position="500"/>
        <end position="515"/>
    </location>
</feature>
<feature type="compositionally biased region" description="Basic and acidic residues" evidence="12">
    <location>
        <begin position="480"/>
        <end position="499"/>
    </location>
</feature>
<feature type="compositionally biased region" description="Polar residues" evidence="12">
    <location>
        <begin position="352"/>
        <end position="364"/>
    </location>
</feature>
<feature type="compositionally biased region" description="Polar residues" evidence="12">
    <location>
        <begin position="107"/>
        <end position="117"/>
    </location>
</feature>
<evidence type="ECO:0000256" key="5">
    <source>
        <dbReference type="ARBA" id="ARBA00022771"/>
    </source>
</evidence>
<keyword evidence="6" id="KW-0862">Zinc</keyword>
<feature type="region of interest" description="Disordered" evidence="12">
    <location>
        <begin position="684"/>
        <end position="819"/>
    </location>
</feature>
<feature type="compositionally biased region" description="Low complexity" evidence="12">
    <location>
        <begin position="800"/>
        <end position="815"/>
    </location>
</feature>
<feature type="compositionally biased region" description="Acidic residues" evidence="12">
    <location>
        <begin position="87"/>
        <end position="105"/>
    </location>
</feature>
<feature type="domain" description="C2H2-type" evidence="13">
    <location>
        <begin position="931"/>
        <end position="958"/>
    </location>
</feature>
<organism evidence="14 15">
    <name type="scientific">Alosa alosa</name>
    <name type="common">allis shad</name>
    <dbReference type="NCBI Taxonomy" id="278164"/>
    <lineage>
        <taxon>Eukaryota</taxon>
        <taxon>Metazoa</taxon>
        <taxon>Chordata</taxon>
        <taxon>Craniata</taxon>
        <taxon>Vertebrata</taxon>
        <taxon>Euteleostomi</taxon>
        <taxon>Actinopterygii</taxon>
        <taxon>Neopterygii</taxon>
        <taxon>Teleostei</taxon>
        <taxon>Clupei</taxon>
        <taxon>Clupeiformes</taxon>
        <taxon>Clupeoidei</taxon>
        <taxon>Clupeidae</taxon>
        <taxon>Alosa</taxon>
    </lineage>
</organism>
<evidence type="ECO:0000256" key="2">
    <source>
        <dbReference type="ARBA" id="ARBA00006991"/>
    </source>
</evidence>
<feature type="domain" description="C2H2-type" evidence="13">
    <location>
        <begin position="515"/>
        <end position="543"/>
    </location>
</feature>
<feature type="domain" description="C2H2-type" evidence="13">
    <location>
        <begin position="228"/>
        <end position="255"/>
    </location>
</feature>
<evidence type="ECO:0000256" key="10">
    <source>
        <dbReference type="ARBA" id="ARBA00023242"/>
    </source>
</evidence>
<feature type="compositionally biased region" description="Low complexity" evidence="12">
    <location>
        <begin position="854"/>
        <end position="865"/>
    </location>
</feature>
<dbReference type="EMBL" id="JADWDJ010000020">
    <property type="protein sequence ID" value="KAG5264875.1"/>
    <property type="molecule type" value="Genomic_DNA"/>
</dbReference>
<dbReference type="GO" id="GO:0000978">
    <property type="term" value="F:RNA polymerase II cis-regulatory region sequence-specific DNA binding"/>
    <property type="evidence" value="ECO:0007669"/>
    <property type="project" value="TreeGrafter"/>
</dbReference>
<dbReference type="AlphaFoldDB" id="A0AAV6FUJ0"/>
<evidence type="ECO:0000313" key="15">
    <source>
        <dbReference type="Proteomes" id="UP000823561"/>
    </source>
</evidence>
<keyword evidence="9" id="KW-0804">Transcription</keyword>
<dbReference type="FunFam" id="3.30.160.60:FF:000761">
    <property type="entry name" value="Zinc finger protein 449"/>
    <property type="match status" value="1"/>
</dbReference>
<comment type="subcellular location">
    <subcellularLocation>
        <location evidence="1">Nucleus</location>
    </subcellularLocation>
</comment>
<feature type="compositionally biased region" description="Basic and acidic residues" evidence="12">
    <location>
        <begin position="580"/>
        <end position="592"/>
    </location>
</feature>
<accession>A0AAV6FUJ0</accession>
<keyword evidence="3" id="KW-0479">Metal-binding</keyword>
<feature type="region of interest" description="Disordered" evidence="12">
    <location>
        <begin position="41"/>
        <end position="173"/>
    </location>
</feature>
<feature type="compositionally biased region" description="Polar residues" evidence="12">
    <location>
        <begin position="454"/>
        <end position="463"/>
    </location>
</feature>
<keyword evidence="10" id="KW-0539">Nucleus</keyword>
<keyword evidence="5 11" id="KW-0863">Zinc-finger</keyword>
<dbReference type="PANTHER" id="PTHR45925:SF3">
    <property type="entry name" value="ZINC FINGER PROTEIN 516"/>
    <property type="match status" value="1"/>
</dbReference>
<dbReference type="GO" id="GO:0000981">
    <property type="term" value="F:DNA-binding transcription factor activity, RNA polymerase II-specific"/>
    <property type="evidence" value="ECO:0007669"/>
    <property type="project" value="TreeGrafter"/>
</dbReference>
<feature type="region of interest" description="Disordered" evidence="12">
    <location>
        <begin position="338"/>
        <end position="364"/>
    </location>
</feature>
<evidence type="ECO:0000256" key="8">
    <source>
        <dbReference type="ARBA" id="ARBA00023125"/>
    </source>
</evidence>
<dbReference type="PROSITE" id="PS00028">
    <property type="entry name" value="ZINC_FINGER_C2H2_1"/>
    <property type="match status" value="6"/>
</dbReference>
<dbReference type="Gene3D" id="3.30.160.60">
    <property type="entry name" value="Classic Zinc Finger"/>
    <property type="match status" value="4"/>
</dbReference>
<dbReference type="GO" id="GO:0008270">
    <property type="term" value="F:zinc ion binding"/>
    <property type="evidence" value="ECO:0007669"/>
    <property type="project" value="UniProtKB-KW"/>
</dbReference>
<dbReference type="GO" id="GO:0005634">
    <property type="term" value="C:nucleus"/>
    <property type="evidence" value="ECO:0007669"/>
    <property type="project" value="UniProtKB-SubCell"/>
</dbReference>
<feature type="domain" description="C2H2-type" evidence="13">
    <location>
        <begin position="313"/>
        <end position="335"/>
    </location>
</feature>
<feature type="region of interest" description="Disordered" evidence="12">
    <location>
        <begin position="203"/>
        <end position="225"/>
    </location>
</feature>
<feature type="compositionally biased region" description="Basic and acidic residues" evidence="12">
    <location>
        <begin position="73"/>
        <end position="86"/>
    </location>
</feature>
<dbReference type="Proteomes" id="UP000823561">
    <property type="component" value="Chromosome 20"/>
</dbReference>